<accession>A0A2G5F058</accession>
<name>A0A2G5F058_AQUCA</name>
<dbReference type="Proteomes" id="UP000230069">
    <property type="component" value="Unassembled WGS sequence"/>
</dbReference>
<dbReference type="AlphaFoldDB" id="A0A2G5F058"/>
<proteinExistence type="predicted"/>
<keyword evidence="2" id="KW-1185">Reference proteome</keyword>
<evidence type="ECO:0000313" key="2">
    <source>
        <dbReference type="Proteomes" id="UP000230069"/>
    </source>
</evidence>
<protein>
    <submittedName>
        <fullName evidence="1">Uncharacterized protein</fullName>
    </submittedName>
</protein>
<evidence type="ECO:0000313" key="1">
    <source>
        <dbReference type="EMBL" id="PIA61361.1"/>
    </source>
</evidence>
<organism evidence="1 2">
    <name type="scientific">Aquilegia coerulea</name>
    <name type="common">Rocky mountain columbine</name>
    <dbReference type="NCBI Taxonomy" id="218851"/>
    <lineage>
        <taxon>Eukaryota</taxon>
        <taxon>Viridiplantae</taxon>
        <taxon>Streptophyta</taxon>
        <taxon>Embryophyta</taxon>
        <taxon>Tracheophyta</taxon>
        <taxon>Spermatophyta</taxon>
        <taxon>Magnoliopsida</taxon>
        <taxon>Ranunculales</taxon>
        <taxon>Ranunculaceae</taxon>
        <taxon>Thalictroideae</taxon>
        <taxon>Aquilegia</taxon>
    </lineage>
</organism>
<dbReference type="EMBL" id="KZ305020">
    <property type="protein sequence ID" value="PIA61361.1"/>
    <property type="molecule type" value="Genomic_DNA"/>
</dbReference>
<sequence length="67" mass="8333">MYTNHIMSKILDSRKKEKHYKLNIKKMMLWKLLLIVDIYERYIHMIRTNSFQCLIDHHIWLTNSNNI</sequence>
<reference evidence="1 2" key="1">
    <citation type="submission" date="2017-09" db="EMBL/GenBank/DDBJ databases">
        <title>WGS assembly of Aquilegia coerulea Goldsmith.</title>
        <authorList>
            <person name="Hodges S."/>
            <person name="Kramer E."/>
            <person name="Nordborg M."/>
            <person name="Tomkins J."/>
            <person name="Borevitz J."/>
            <person name="Derieg N."/>
            <person name="Yan J."/>
            <person name="Mihaltcheva S."/>
            <person name="Hayes R.D."/>
            <person name="Rokhsar D."/>
        </authorList>
    </citation>
    <scope>NUCLEOTIDE SEQUENCE [LARGE SCALE GENOMIC DNA]</scope>
    <source>
        <strain evidence="2">cv. Goldsmith</strain>
    </source>
</reference>
<dbReference type="InParanoid" id="A0A2G5F058"/>
<gene>
    <name evidence="1" type="ORF">AQUCO_00300719v1</name>
</gene>